<accession>A0A1U6GYM0</accession>
<protein>
    <submittedName>
        <fullName evidence="1">Phytoene synthase</fullName>
    </submittedName>
</protein>
<dbReference type="Proteomes" id="UP000190989">
    <property type="component" value="Unassembled WGS sequence"/>
</dbReference>
<evidence type="ECO:0000313" key="1">
    <source>
        <dbReference type="EMBL" id="SLJ88631.1"/>
    </source>
</evidence>
<keyword evidence="2" id="KW-1185">Reference proteome</keyword>
<dbReference type="EMBL" id="FVZE01000001">
    <property type="protein sequence ID" value="SLJ88631.1"/>
    <property type="molecule type" value="Genomic_DNA"/>
</dbReference>
<proteinExistence type="predicted"/>
<organism evidence="1 2">
    <name type="scientific">Novosphingobium mathurense</name>
    <dbReference type="NCBI Taxonomy" id="428990"/>
    <lineage>
        <taxon>Bacteria</taxon>
        <taxon>Pseudomonadati</taxon>
        <taxon>Pseudomonadota</taxon>
        <taxon>Alphaproteobacteria</taxon>
        <taxon>Sphingomonadales</taxon>
        <taxon>Sphingomonadaceae</taxon>
        <taxon>Novosphingobium</taxon>
    </lineage>
</organism>
<dbReference type="STRING" id="428990.SAMN06295987_101833"/>
<name>A0A1U6GYM0_9SPHN</name>
<reference evidence="2" key="1">
    <citation type="submission" date="2017-02" db="EMBL/GenBank/DDBJ databases">
        <authorList>
            <person name="Varghese N."/>
            <person name="Submissions S."/>
        </authorList>
    </citation>
    <scope>NUCLEOTIDE SEQUENCE [LARGE SCALE GENOMIC DNA]</scope>
    <source>
        <strain evidence="2">SM117</strain>
    </source>
</reference>
<dbReference type="AlphaFoldDB" id="A0A1U6GYM0"/>
<sequence length="233" mass="25173">MTEDSPQRAMSKNDIEEALLATLPLSQRLALAYAPSAARLPTLAVFALDTRLAGLLRHSKEPMLAQLRLAWWRESLERDASEWPAGEPLLAALRSWNGQHKALSALVDGWEALTGAAPLPPEALAQMVEGRGAAFGALASALGRPEEAQAAATIGRKWAMTDLATRLRDKNESKAVRVMIAADDRRRPRVSRSLRPLLVLHGLAQTRLARGAEKGAQSPAALLKAMRLGILGF</sequence>
<dbReference type="RefSeq" id="WP_245828809.1">
    <property type="nucleotide sequence ID" value="NZ_FVZE01000001.1"/>
</dbReference>
<gene>
    <name evidence="1" type="ORF">SAMN06295987_101833</name>
</gene>
<evidence type="ECO:0000313" key="2">
    <source>
        <dbReference type="Proteomes" id="UP000190989"/>
    </source>
</evidence>